<evidence type="ECO:0000313" key="1">
    <source>
        <dbReference type="EMBL" id="GBF33682.1"/>
    </source>
</evidence>
<dbReference type="EMBL" id="BFAV01000117">
    <property type="protein sequence ID" value="GBF33682.1"/>
    <property type="molecule type" value="Genomic_DNA"/>
</dbReference>
<evidence type="ECO:0000313" key="2">
    <source>
        <dbReference type="Proteomes" id="UP000239549"/>
    </source>
</evidence>
<comment type="caution">
    <text evidence="1">The sequence shown here is derived from an EMBL/GenBank/DDBJ whole genome shotgun (WGS) entry which is preliminary data.</text>
</comment>
<dbReference type="RefSeq" id="WP_104372044.1">
    <property type="nucleotide sequence ID" value="NZ_BFAV01000117.1"/>
</dbReference>
<proteinExistence type="predicted"/>
<dbReference type="Proteomes" id="UP000239549">
    <property type="component" value="Unassembled WGS sequence"/>
</dbReference>
<protein>
    <submittedName>
        <fullName evidence="1">Uncharacterized protein</fullName>
    </submittedName>
</protein>
<sequence length="288" mass="31199">MSKIKKLFHKTWIFVTAVAVIVGSSSAMVYALNTNIPEKTAANKASITAAAVNESIQTQASKAQITAEYTVIDRSKQKPNVEELKADISAKAGMTPEKVEEAYRTVLANMIPGPKDMSAEQAAAYAATMVKKLYGADLTGYTAVVSFSRNPMPNSDNWGVIFHAPKETDSSTRYSASVDSVNGKMLDASCYNLDFREKTNKNLQDPQWKNKAIEVVSKLLPANVSIRSSKVVFTHTHAGVSTVCELSDGSAFAVRIEGENKEAVNIQYFPNGYDGSWDFHPVTGNGVG</sequence>
<organism evidence="1 2">
    <name type="scientific">Desulfocucumis palustris</name>
    <dbReference type="NCBI Taxonomy" id="1898651"/>
    <lineage>
        <taxon>Bacteria</taxon>
        <taxon>Bacillati</taxon>
        <taxon>Bacillota</taxon>
        <taxon>Clostridia</taxon>
        <taxon>Eubacteriales</taxon>
        <taxon>Desulfocucumaceae</taxon>
        <taxon>Desulfocucumis</taxon>
    </lineage>
</organism>
<accession>A0A2L2XC56</accession>
<name>A0A2L2XC56_9FIRM</name>
<reference evidence="2" key="1">
    <citation type="submission" date="2018-02" db="EMBL/GenBank/DDBJ databases">
        <title>Genome sequence of Desulfocucumis palustris strain NAW-5.</title>
        <authorList>
            <person name="Watanabe M."/>
            <person name="Kojima H."/>
            <person name="Fukui M."/>
        </authorList>
    </citation>
    <scope>NUCLEOTIDE SEQUENCE [LARGE SCALE GENOMIC DNA]</scope>
    <source>
        <strain evidence="2">NAW-5</strain>
    </source>
</reference>
<gene>
    <name evidence="1" type="ORF">DCCM_2788</name>
</gene>
<dbReference type="OrthoDB" id="1796742at2"/>
<keyword evidence="2" id="KW-1185">Reference proteome</keyword>
<dbReference type="AlphaFoldDB" id="A0A2L2XC56"/>